<dbReference type="EMBL" id="CAMPGE010007488">
    <property type="protein sequence ID" value="CAI2366405.1"/>
    <property type="molecule type" value="Genomic_DNA"/>
</dbReference>
<comment type="caution">
    <text evidence="2">The sequence shown here is derived from an EMBL/GenBank/DDBJ whole genome shotgun (WGS) entry which is preliminary data.</text>
</comment>
<feature type="region of interest" description="Disordered" evidence="1">
    <location>
        <begin position="361"/>
        <end position="381"/>
    </location>
</feature>
<reference evidence="2" key="1">
    <citation type="submission" date="2023-07" db="EMBL/GenBank/DDBJ databases">
        <authorList>
            <consortium name="AG Swart"/>
            <person name="Singh M."/>
            <person name="Singh A."/>
            <person name="Seah K."/>
            <person name="Emmerich C."/>
        </authorList>
    </citation>
    <scope>NUCLEOTIDE SEQUENCE</scope>
    <source>
        <strain evidence="2">DP1</strain>
    </source>
</reference>
<dbReference type="AlphaFoldDB" id="A0AAD1UJ60"/>
<evidence type="ECO:0000313" key="2">
    <source>
        <dbReference type="EMBL" id="CAI2366405.1"/>
    </source>
</evidence>
<feature type="region of interest" description="Disordered" evidence="1">
    <location>
        <begin position="263"/>
        <end position="298"/>
    </location>
</feature>
<name>A0AAD1UJ60_EUPCR</name>
<evidence type="ECO:0000313" key="3">
    <source>
        <dbReference type="Proteomes" id="UP001295684"/>
    </source>
</evidence>
<protein>
    <submittedName>
        <fullName evidence="2">Uncharacterized protein</fullName>
    </submittedName>
</protein>
<feature type="compositionally biased region" description="Basic residues" evidence="1">
    <location>
        <begin position="208"/>
        <end position="218"/>
    </location>
</feature>
<accession>A0AAD1UJ60</accession>
<dbReference type="Proteomes" id="UP001295684">
    <property type="component" value="Unassembled WGS sequence"/>
</dbReference>
<feature type="region of interest" description="Disordered" evidence="1">
    <location>
        <begin position="171"/>
        <end position="244"/>
    </location>
</feature>
<gene>
    <name evidence="2" type="ORF">ECRASSUSDP1_LOCUS7678</name>
</gene>
<organism evidence="2 3">
    <name type="scientific">Euplotes crassus</name>
    <dbReference type="NCBI Taxonomy" id="5936"/>
    <lineage>
        <taxon>Eukaryota</taxon>
        <taxon>Sar</taxon>
        <taxon>Alveolata</taxon>
        <taxon>Ciliophora</taxon>
        <taxon>Intramacronucleata</taxon>
        <taxon>Spirotrichea</taxon>
        <taxon>Hypotrichia</taxon>
        <taxon>Euplotida</taxon>
        <taxon>Euplotidae</taxon>
        <taxon>Moneuplotes</taxon>
    </lineage>
</organism>
<proteinExistence type="predicted"/>
<sequence length="496" mass="57515">MDFMTRFKGKVSTIGKDGEMGLVARSSQTHMYPQNSNVTVLTNIDNPRNSQVDYHKKPQAPQTQYGPYTNGPIEGDMFSMNGADSNRFEVMSDGAYPKYRAPATMQEFQHSNYDNIDSTNDNYVPRAAPSYHKMKDRLNSMRKLNASNVVNNVLSSNKKKRPEKIAAMRIDHANRDTEASKQNLKQSEEQESRTNRANRDRREEAKNVKSKSQFRHARPPLPKNTDRNISNVAKNRNLRIKRSETKYNTDVEDIKRKSRIPRLSKASAERIPEPKKYIPESEYTPSESTKKPQMRRSHSYLQDKVKKVDADPNNVHNYRKIANSAAKPPVMAKSSSRKAVNYKPYTLREYKETFDKGNNFGNKHRGGLGANIGGDEWQKENEKRKRIREFASRVKNQRKLIDGSMRRTSQTQDSENREKSKREIAIEYSKGISKPVNQRMEHQSEVLDNYEHPSSMYSNEYSYQHNQYSEIDNLEEDDNNFASEIDKLKQMFDRNS</sequence>
<feature type="compositionally biased region" description="Basic and acidic residues" evidence="1">
    <location>
        <begin position="186"/>
        <end position="207"/>
    </location>
</feature>
<evidence type="ECO:0000256" key="1">
    <source>
        <dbReference type="SAM" id="MobiDB-lite"/>
    </source>
</evidence>
<feature type="compositionally biased region" description="Basic and acidic residues" evidence="1">
    <location>
        <begin position="267"/>
        <end position="279"/>
    </location>
</feature>
<feature type="region of interest" description="Disordered" evidence="1">
    <location>
        <begin position="400"/>
        <end position="422"/>
    </location>
</feature>
<keyword evidence="3" id="KW-1185">Reference proteome</keyword>